<evidence type="ECO:0000313" key="4">
    <source>
        <dbReference type="Proteomes" id="UP000621560"/>
    </source>
</evidence>
<proteinExistence type="predicted"/>
<gene>
    <name evidence="3" type="ORF">IDH44_01430</name>
</gene>
<keyword evidence="4" id="KW-1185">Reference proteome</keyword>
<dbReference type="Pfam" id="PF01408">
    <property type="entry name" value="GFO_IDH_MocA"/>
    <property type="match status" value="1"/>
</dbReference>
<dbReference type="Gene3D" id="3.40.50.720">
    <property type="entry name" value="NAD(P)-binding Rossmann-like Domain"/>
    <property type="match status" value="1"/>
</dbReference>
<comment type="caution">
    <text evidence="3">The sequence shown here is derived from an EMBL/GenBank/DDBJ whole genome shotgun (WGS) entry which is preliminary data.</text>
</comment>
<feature type="domain" description="GFO/IDH/MocA-like oxidoreductase" evidence="2">
    <location>
        <begin position="131"/>
        <end position="251"/>
    </location>
</feature>
<dbReference type="SUPFAM" id="SSF55347">
    <property type="entry name" value="Glyceraldehyde-3-phosphate dehydrogenase-like, C-terminal domain"/>
    <property type="match status" value="1"/>
</dbReference>
<organism evidence="3 4">
    <name type="scientific">Paenibacillus sabuli</name>
    <dbReference type="NCBI Taxonomy" id="2772509"/>
    <lineage>
        <taxon>Bacteria</taxon>
        <taxon>Bacillati</taxon>
        <taxon>Bacillota</taxon>
        <taxon>Bacilli</taxon>
        <taxon>Bacillales</taxon>
        <taxon>Paenibacillaceae</taxon>
        <taxon>Paenibacillus</taxon>
    </lineage>
</organism>
<dbReference type="PANTHER" id="PTHR43377">
    <property type="entry name" value="BILIVERDIN REDUCTASE A"/>
    <property type="match status" value="1"/>
</dbReference>
<evidence type="ECO:0000259" key="1">
    <source>
        <dbReference type="Pfam" id="PF01408"/>
    </source>
</evidence>
<dbReference type="RefSeq" id="WP_190913986.1">
    <property type="nucleotide sequence ID" value="NZ_JACXIZ010000005.1"/>
</dbReference>
<evidence type="ECO:0000313" key="3">
    <source>
        <dbReference type="EMBL" id="MBD2843839.1"/>
    </source>
</evidence>
<dbReference type="PANTHER" id="PTHR43377:SF1">
    <property type="entry name" value="BILIVERDIN REDUCTASE A"/>
    <property type="match status" value="1"/>
</dbReference>
<dbReference type="Gene3D" id="3.30.360.10">
    <property type="entry name" value="Dihydrodipicolinate Reductase, domain 2"/>
    <property type="match status" value="1"/>
</dbReference>
<dbReference type="EMBL" id="JACXIZ010000005">
    <property type="protein sequence ID" value="MBD2843839.1"/>
    <property type="molecule type" value="Genomic_DNA"/>
</dbReference>
<dbReference type="InterPro" id="IPR051450">
    <property type="entry name" value="Gfo/Idh/MocA_Oxidoreductases"/>
</dbReference>
<feature type="domain" description="Gfo/Idh/MocA-like oxidoreductase N-terminal" evidence="1">
    <location>
        <begin position="3"/>
        <end position="121"/>
    </location>
</feature>
<dbReference type="InterPro" id="IPR000683">
    <property type="entry name" value="Gfo/Idh/MocA-like_OxRdtase_N"/>
</dbReference>
<name>A0A927GPU5_9BACL</name>
<dbReference type="InterPro" id="IPR036291">
    <property type="entry name" value="NAD(P)-bd_dom_sf"/>
</dbReference>
<evidence type="ECO:0000259" key="2">
    <source>
        <dbReference type="Pfam" id="PF22725"/>
    </source>
</evidence>
<dbReference type="AlphaFoldDB" id="A0A927GPU5"/>
<accession>A0A927GPU5</accession>
<protein>
    <submittedName>
        <fullName evidence="3">Gfo/Idh/MocA family oxidoreductase</fullName>
    </submittedName>
</protein>
<dbReference type="SUPFAM" id="SSF51735">
    <property type="entry name" value="NAD(P)-binding Rossmann-fold domains"/>
    <property type="match status" value="1"/>
</dbReference>
<sequence length="330" mass="36055">MSLKVALVGGGAIAAQHLQALRRIDGLRAVAVADLNEARASALAQQYDIAAYTNYRHMIEACQPEMAIISLPHHLHREAAEYCAFRGCHMLLEKPMAMNARECTAIIEAAAAAGVQLMVGHTQQYIADNRVVKRLLRERELGELAMIVETRHTDYFAARRPDWFLDKARAGGGILMNLGAHSIDKLQWLTDSRFVQVHARLGYYGGRGDVEGNGLLLLETSRGVPVVIAQSGYDNVQRHETELLLTGGTIRLAPGQGVWLSTGNGWEEVPVDRSADPYALQLEELLLAVQGRDTIRCTGAYARSVIEVIEAAYASAESGQAQTVSRAERG</sequence>
<dbReference type="GO" id="GO:0000166">
    <property type="term" value="F:nucleotide binding"/>
    <property type="evidence" value="ECO:0007669"/>
    <property type="project" value="InterPro"/>
</dbReference>
<dbReference type="Proteomes" id="UP000621560">
    <property type="component" value="Unassembled WGS sequence"/>
</dbReference>
<dbReference type="Pfam" id="PF22725">
    <property type="entry name" value="GFO_IDH_MocA_C3"/>
    <property type="match status" value="1"/>
</dbReference>
<dbReference type="InterPro" id="IPR055170">
    <property type="entry name" value="GFO_IDH_MocA-like_dom"/>
</dbReference>
<reference evidence="3" key="1">
    <citation type="submission" date="2020-09" db="EMBL/GenBank/DDBJ databases">
        <title>A novel bacterium of genus Paenibacillus, isolated from South China Sea.</title>
        <authorList>
            <person name="Huang H."/>
            <person name="Mo K."/>
            <person name="Hu Y."/>
        </authorList>
    </citation>
    <scope>NUCLEOTIDE SEQUENCE</scope>
    <source>
        <strain evidence="3">IB182496</strain>
    </source>
</reference>